<evidence type="ECO:0000313" key="3">
    <source>
        <dbReference type="Proteomes" id="UP001350748"/>
    </source>
</evidence>
<keyword evidence="3" id="KW-1185">Reference proteome</keyword>
<accession>A0ABU7XDG8</accession>
<keyword evidence="1" id="KW-0812">Transmembrane</keyword>
<organism evidence="2 3">
    <name type="scientific">Methylocystis borbori</name>
    <dbReference type="NCBI Taxonomy" id="3118750"/>
    <lineage>
        <taxon>Bacteria</taxon>
        <taxon>Pseudomonadati</taxon>
        <taxon>Pseudomonadota</taxon>
        <taxon>Alphaproteobacteria</taxon>
        <taxon>Hyphomicrobiales</taxon>
        <taxon>Methylocystaceae</taxon>
        <taxon>Methylocystis</taxon>
    </lineage>
</organism>
<evidence type="ECO:0000313" key="2">
    <source>
        <dbReference type="EMBL" id="MEF3365199.1"/>
    </source>
</evidence>
<name>A0ABU7XDG8_9HYPH</name>
<dbReference type="Proteomes" id="UP001350748">
    <property type="component" value="Unassembled WGS sequence"/>
</dbReference>
<dbReference type="RefSeq" id="WP_332080099.1">
    <property type="nucleotide sequence ID" value="NZ_JAZHYN010000002.1"/>
</dbReference>
<proteinExistence type="predicted"/>
<sequence>MQSLWNSQYFDAVLVEAQQYLELTENLFIIVATVALVIALWALVKGA</sequence>
<keyword evidence="1" id="KW-0472">Membrane</keyword>
<reference evidence="2 3" key="1">
    <citation type="submission" date="2024-02" db="EMBL/GenBank/DDBJ databases">
        <authorList>
            <person name="Grouzdev D."/>
        </authorList>
    </citation>
    <scope>NUCLEOTIDE SEQUENCE [LARGE SCALE GENOMIC DNA]</scope>
    <source>
        <strain evidence="2 3">9N</strain>
    </source>
</reference>
<feature type="transmembrane region" description="Helical" evidence="1">
    <location>
        <begin position="27"/>
        <end position="44"/>
    </location>
</feature>
<gene>
    <name evidence="2" type="ORF">V3H18_01490</name>
</gene>
<evidence type="ECO:0000256" key="1">
    <source>
        <dbReference type="SAM" id="Phobius"/>
    </source>
</evidence>
<dbReference type="EMBL" id="JAZHYN010000002">
    <property type="protein sequence ID" value="MEF3365199.1"/>
    <property type="molecule type" value="Genomic_DNA"/>
</dbReference>
<protein>
    <submittedName>
        <fullName evidence="2">Uncharacterized protein</fullName>
    </submittedName>
</protein>
<keyword evidence="1" id="KW-1133">Transmembrane helix</keyword>
<comment type="caution">
    <text evidence="2">The sequence shown here is derived from an EMBL/GenBank/DDBJ whole genome shotgun (WGS) entry which is preliminary data.</text>
</comment>